<dbReference type="PANTHER" id="PTHR24006">
    <property type="entry name" value="UBIQUITIN CARBOXYL-TERMINAL HYDROLASE"/>
    <property type="match status" value="1"/>
</dbReference>
<dbReference type="Proteomes" id="UP000078046">
    <property type="component" value="Unassembled WGS sequence"/>
</dbReference>
<dbReference type="EMBL" id="LWCA01000425">
    <property type="protein sequence ID" value="OAF68562.1"/>
    <property type="molecule type" value="Genomic_DNA"/>
</dbReference>
<dbReference type="InterPro" id="IPR038765">
    <property type="entry name" value="Papain-like_cys_pep_sf"/>
</dbReference>
<dbReference type="GO" id="GO:0016579">
    <property type="term" value="P:protein deubiquitination"/>
    <property type="evidence" value="ECO:0007669"/>
    <property type="project" value="InterPro"/>
</dbReference>
<dbReference type="GO" id="GO:0005829">
    <property type="term" value="C:cytosol"/>
    <property type="evidence" value="ECO:0007669"/>
    <property type="project" value="TreeGrafter"/>
</dbReference>
<dbReference type="GO" id="GO:0004843">
    <property type="term" value="F:cysteine-type deubiquitinase activity"/>
    <property type="evidence" value="ECO:0007669"/>
    <property type="project" value="InterPro"/>
</dbReference>
<sequence length="2095" mass="245112">MNLEHLILISIELKEQFFKHTYHQQLIWIDLLLSFVRDEKLNHDKIDSKVFEIGWNLLHEMADVDSVCKFLGTEENFLVVHTLEYAIGETLYKMFDYGSDEFCTWILIITEADRIVHSPIGLNIVNIIAKFICEFNEVIPKQNMINMLCDEYFLIRGIMSSLKWFLLRVNSENSKLLTKISRKELSNFYSKNVWDRLEFLEIVMFTSKACPKVESIIELWNLVLYDFDYVEVSNVFFDFITNMVSKNDVGSIIVEMYENCLLKVDIARIDEQILSCFSACFEKHSEHFFKSINEFTTLSTIVDRKSISYIWKIIFNSSELYEANVACNILKKYYINLITHLGTAKETTCMIPHILNAFINSVLNKMKIRFRCIVEINGINFSINWMDQKIKIFNEATLKLMREMSVVCLFLLDIVNCFDLLYFFKRKYLPLSRMGSGRVIHVKVSSNILNLSLDVNLTVHTNMIMYEFLNKVKSLVSEDYQNSFILMENGEPFHSIDAYNYLDNLGFDNETVLTISTYANLLLDDSSSDEDLNDNQAKNESIYSKLLILKGDFTVLEPDASEIHLPSVSLVKNYKLSKFFMNCANLCNIYGKYDDAAKFLKLILCCVPDKKLFKHFVNLINVKPVFDLNSRILMKKLFKNSIIENVYNMCSLYSLLADITINPSRAHQLRMKMINNCSSYYIFQHMSEFRWKGNSTDEKTSIMFINNCYQILELLQKSSIVAHHNYIEYIKKLKPNTFNQILKYKSKHCSDLEVVENFYANESSNLFNTLDTESQFNTMYPKLQIYLEPDFVTSIFKLMWLACGVEKSYYYMSNKAFSEKLNHASKAINDKNRKKPTRSFHALLTSSKQDHLSILYPKFYENYILNHKMFTCFDTPYNVSIFYSGNNVTLFNACLKLLSFLFKFNTNYVKVFLKHEHFKKIFINFILINDCNHIRDKFYYFMIDLIYSHRHSNNTLNVIILTIYQHFDSTILTHRDKSTGILKLFIDLIQRVDDNGDKLPRPKLVNFILKNFLFPHAHSLHNLIKNIKKKLRYSFIDNDILNVRYDVKKSLIDLVIICSDEGNDNLEQLYKFLNIVLDDFELNSISYFENYNYNDLKSLHSQEFVGLKNGGATCYMNAILQQFFMIEDIKWAIVNVKNAPVRNQSSEIFPERCHYNNHSQYDFFIDLSKAQFENPSNKNLTLDNVDIPSDRENYVLKVLSSVQRTFAYCLYSKMHIHVPFDFWRNFQFNGIPIIISDQHDAFEFYNTLVDDLDSALKLIYQEPIFSSTLGGVFADEKISKECVHDYTKYENFTALCVDVGNFDNLTESLEQYVEGDLLEGENAYFCSRCNKNVDTVKRMCIDILPKVLTIQLKRFEFNWRTNVTEKTNKHFKFPRIMDMEPYTKSGLEKVEVSKPGRVVIHTRVDGSVDSNPSSPIIENYMYRLTGIVIHSGIAVSGHYYSYILDPSSPSEEWYRFDDVNVTPVDLNSDYVLSEQCFGGSYTNHRGDEEDICYNAYMLIYNQIEPTEIIEDCNINMPVKRQKMTNGDVVTKFDCVSDVVRLSNPSMCSGSNGRKINYIDKYVNNDVKLENARFGYVHSLFGSDFPKFIETVTCSDYYSILCKFKNKSPAQIDDTNNRLCLNSKIISSFLLKFGFFTKCELSNEKLKKNLINSVKFSSMASNWVFSNIITKFNFFSHPFINMKEYHQYKKMYCSISADICVYVFQFILISTDDTLRQDLLSSLVKYFQDAMVVCLDRLNDKTDVHISLILNFLVNFVEINHSAKKIQFFQSIISYEFMKKIICTLSTWTNDRLNRDVLNKFINIFCIATHHYMINQKSTIESVELVPKFQCLSFTDQMKKILLRNHIPSLVYNDLCDEFNELIQIVIFTNHINFKSTSKFLHKMCYKNLPFFKRVFNLCLSKCQTFPTKLHNDYSLGILFYILSFDDYQWNQRIDCIFTESVNIFDFVKMQLGGKPIILHAIFFKIVEFLQKHVTKISLLPNVHEIFLHISTSIILLMDTVSQVMKIAINSQLEDSVKIIFSSICCNILVITQLLKNLFIIMKSTNSFRNLSVRENFCWNKVKMDNQRSRTDFIRPAKLSESIIRPNTIKKLLPLS</sequence>
<proteinExistence type="predicted"/>
<reference evidence="2 3" key="1">
    <citation type="submission" date="2016-04" db="EMBL/GenBank/DDBJ databases">
        <title>The genome of Intoshia linei affirms orthonectids as highly simplified spiralians.</title>
        <authorList>
            <person name="Mikhailov K.V."/>
            <person name="Slusarev G.S."/>
            <person name="Nikitin M.A."/>
            <person name="Logacheva M.D."/>
            <person name="Penin A."/>
            <person name="Aleoshin V."/>
            <person name="Panchin Y.V."/>
        </authorList>
    </citation>
    <scope>NUCLEOTIDE SEQUENCE [LARGE SCALE GENOMIC DNA]</scope>
    <source>
        <strain evidence="2">Intl2013</strain>
        <tissue evidence="2">Whole animal</tissue>
    </source>
</reference>
<dbReference type="PROSITE" id="PS50235">
    <property type="entry name" value="USP_3"/>
    <property type="match status" value="1"/>
</dbReference>
<gene>
    <name evidence="2" type="ORF">A3Q56_03730</name>
</gene>
<dbReference type="GO" id="GO:0005634">
    <property type="term" value="C:nucleus"/>
    <property type="evidence" value="ECO:0007669"/>
    <property type="project" value="TreeGrafter"/>
</dbReference>
<dbReference type="PROSITE" id="PS00972">
    <property type="entry name" value="USP_1"/>
    <property type="match status" value="1"/>
</dbReference>
<organism evidence="2 3">
    <name type="scientific">Intoshia linei</name>
    <dbReference type="NCBI Taxonomy" id="1819745"/>
    <lineage>
        <taxon>Eukaryota</taxon>
        <taxon>Metazoa</taxon>
        <taxon>Spiralia</taxon>
        <taxon>Lophotrochozoa</taxon>
        <taxon>Mesozoa</taxon>
        <taxon>Orthonectida</taxon>
        <taxon>Rhopaluridae</taxon>
        <taxon>Intoshia</taxon>
    </lineage>
</organism>
<protein>
    <recommendedName>
        <fullName evidence="1">USP domain-containing protein</fullName>
    </recommendedName>
</protein>
<dbReference type="Gene3D" id="3.90.70.10">
    <property type="entry name" value="Cysteine proteinases"/>
    <property type="match status" value="1"/>
</dbReference>
<evidence type="ECO:0000313" key="2">
    <source>
        <dbReference type="EMBL" id="OAF68562.1"/>
    </source>
</evidence>
<evidence type="ECO:0000313" key="3">
    <source>
        <dbReference type="Proteomes" id="UP000078046"/>
    </source>
</evidence>
<dbReference type="InterPro" id="IPR018200">
    <property type="entry name" value="USP_CS"/>
</dbReference>
<dbReference type="Pfam" id="PF00443">
    <property type="entry name" value="UCH"/>
    <property type="match status" value="1"/>
</dbReference>
<name>A0A177B4A4_9BILA</name>
<dbReference type="InterPro" id="IPR001394">
    <property type="entry name" value="Peptidase_C19_UCH"/>
</dbReference>
<dbReference type="SUPFAM" id="SSF54001">
    <property type="entry name" value="Cysteine proteinases"/>
    <property type="match status" value="1"/>
</dbReference>
<dbReference type="InterPro" id="IPR050164">
    <property type="entry name" value="Peptidase_C19"/>
</dbReference>
<dbReference type="OrthoDB" id="289038at2759"/>
<evidence type="ECO:0000259" key="1">
    <source>
        <dbReference type="PROSITE" id="PS50235"/>
    </source>
</evidence>
<feature type="domain" description="USP" evidence="1">
    <location>
        <begin position="1105"/>
        <end position="1503"/>
    </location>
</feature>
<keyword evidence="3" id="KW-1185">Reference proteome</keyword>
<accession>A0A177B4A4</accession>
<comment type="caution">
    <text evidence="2">The sequence shown here is derived from an EMBL/GenBank/DDBJ whole genome shotgun (WGS) entry which is preliminary data.</text>
</comment>
<dbReference type="PROSITE" id="PS00973">
    <property type="entry name" value="USP_2"/>
    <property type="match status" value="1"/>
</dbReference>
<dbReference type="InterPro" id="IPR028889">
    <property type="entry name" value="USP"/>
</dbReference>